<proteinExistence type="inferred from homology"/>
<evidence type="ECO:0000256" key="2">
    <source>
        <dbReference type="ARBA" id="ARBA00022475"/>
    </source>
</evidence>
<evidence type="ECO:0000256" key="8">
    <source>
        <dbReference type="ARBA" id="ARBA00035585"/>
    </source>
</evidence>
<keyword evidence="3 10" id="KW-0812">Transmembrane</keyword>
<dbReference type="HAMAP" id="MF_00454">
    <property type="entry name" value="FluC"/>
    <property type="match status" value="1"/>
</dbReference>
<dbReference type="AlphaFoldDB" id="A0A838CUY2"/>
<feature type="transmembrane region" description="Helical" evidence="10">
    <location>
        <begin position="64"/>
        <end position="83"/>
    </location>
</feature>
<evidence type="ECO:0000256" key="9">
    <source>
        <dbReference type="ARBA" id="ARBA00049940"/>
    </source>
</evidence>
<keyword evidence="5 10" id="KW-0472">Membrane</keyword>
<feature type="binding site" evidence="10">
    <location>
        <position position="78"/>
    </location>
    <ligand>
        <name>Na(+)</name>
        <dbReference type="ChEBI" id="CHEBI:29101"/>
        <note>structural</note>
    </ligand>
</feature>
<keyword evidence="10" id="KW-0406">Ion transport</keyword>
<keyword evidence="4 10" id="KW-1133">Transmembrane helix</keyword>
<feature type="transmembrane region" description="Helical" evidence="10">
    <location>
        <begin position="7"/>
        <end position="27"/>
    </location>
</feature>
<evidence type="ECO:0000256" key="4">
    <source>
        <dbReference type="ARBA" id="ARBA00022989"/>
    </source>
</evidence>
<reference evidence="11 12" key="1">
    <citation type="journal article" date="2004" name="Extremophiles">
        <title>Halobacillus locisalis sp. nov., a halophilic bacterium isolated from a marine solar saltern of the Yellow Sea in Korea.</title>
        <authorList>
            <person name="Yoon J.H."/>
            <person name="Kang K.H."/>
            <person name="Oh T.K."/>
            <person name="Park Y.H."/>
        </authorList>
    </citation>
    <scope>NUCLEOTIDE SEQUENCE [LARGE SCALE GENOMIC DNA]</scope>
    <source>
        <strain evidence="11 12">KCTC 3788</strain>
    </source>
</reference>
<evidence type="ECO:0000256" key="5">
    <source>
        <dbReference type="ARBA" id="ARBA00023136"/>
    </source>
</evidence>
<comment type="catalytic activity">
    <reaction evidence="8">
        <text>fluoride(in) = fluoride(out)</text>
        <dbReference type="Rhea" id="RHEA:76159"/>
        <dbReference type="ChEBI" id="CHEBI:17051"/>
    </reaction>
    <physiologicalReaction direction="left-to-right" evidence="8">
        <dbReference type="Rhea" id="RHEA:76160"/>
    </physiologicalReaction>
</comment>
<name>A0A838CUY2_9BACI</name>
<feature type="binding site" evidence="10">
    <location>
        <position position="75"/>
    </location>
    <ligand>
        <name>Na(+)</name>
        <dbReference type="ChEBI" id="CHEBI:29101"/>
        <note>structural</note>
    </ligand>
</feature>
<keyword evidence="10" id="KW-0479">Metal-binding</keyword>
<dbReference type="GO" id="GO:0046872">
    <property type="term" value="F:metal ion binding"/>
    <property type="evidence" value="ECO:0007669"/>
    <property type="project" value="UniProtKB-KW"/>
</dbReference>
<feature type="transmembrane region" description="Helical" evidence="10">
    <location>
        <begin position="95"/>
        <end position="117"/>
    </location>
</feature>
<gene>
    <name evidence="10" type="primary">fluC</name>
    <name evidence="10" type="synonym">crcB</name>
    <name evidence="11" type="ORF">H0266_12525</name>
</gene>
<keyword evidence="10" id="KW-0813">Transport</keyword>
<dbReference type="GO" id="GO:0005886">
    <property type="term" value="C:plasma membrane"/>
    <property type="evidence" value="ECO:0007669"/>
    <property type="project" value="UniProtKB-SubCell"/>
</dbReference>
<keyword evidence="10" id="KW-0915">Sodium</keyword>
<evidence type="ECO:0000256" key="7">
    <source>
        <dbReference type="ARBA" id="ARBA00035120"/>
    </source>
</evidence>
<evidence type="ECO:0000313" key="12">
    <source>
        <dbReference type="Proteomes" id="UP000571017"/>
    </source>
</evidence>
<comment type="caution">
    <text evidence="11">The sequence shown here is derived from an EMBL/GenBank/DDBJ whole genome shotgun (WGS) entry which is preliminary data.</text>
</comment>
<feature type="transmembrane region" description="Helical" evidence="10">
    <location>
        <begin position="33"/>
        <end position="52"/>
    </location>
</feature>
<dbReference type="GO" id="GO:0062054">
    <property type="term" value="F:fluoride channel activity"/>
    <property type="evidence" value="ECO:0007669"/>
    <property type="project" value="UniProtKB-UniRule"/>
</dbReference>
<dbReference type="EMBL" id="JACEFG010000002">
    <property type="protein sequence ID" value="MBA2175718.1"/>
    <property type="molecule type" value="Genomic_DNA"/>
</dbReference>
<keyword evidence="2 10" id="KW-1003">Cell membrane</keyword>
<comment type="function">
    <text evidence="9 10">Fluoride-specific ion channel. Important for reducing fluoride concentration in the cell, thus reducing its toxicity.</text>
</comment>
<dbReference type="Proteomes" id="UP000571017">
    <property type="component" value="Unassembled WGS sequence"/>
</dbReference>
<dbReference type="Pfam" id="PF02537">
    <property type="entry name" value="CRCB"/>
    <property type="match status" value="1"/>
</dbReference>
<sequence>MLSRTYTAVALGGGIGSVLRYLISSIIPTVNGFPYGTIAVNLTGCFLLSYLSQLFSKHWKIDMITQKAIMTGLIGSFTTFSAFTTELVQLMEDDVMIGSFYILVTFIGGLGMTFMGAKVGGSK</sequence>
<comment type="activity regulation">
    <text evidence="10">Na(+) is not transported, but it plays an essential structural role and its presence is essential for fluoride channel function.</text>
</comment>
<dbReference type="RefSeq" id="WP_181472712.1">
    <property type="nucleotide sequence ID" value="NZ_JACEFG010000002.1"/>
</dbReference>
<evidence type="ECO:0000256" key="1">
    <source>
        <dbReference type="ARBA" id="ARBA00004651"/>
    </source>
</evidence>
<evidence type="ECO:0000313" key="11">
    <source>
        <dbReference type="EMBL" id="MBA2175718.1"/>
    </source>
</evidence>
<evidence type="ECO:0000256" key="10">
    <source>
        <dbReference type="HAMAP-Rule" id="MF_00454"/>
    </source>
</evidence>
<dbReference type="PANTHER" id="PTHR28259:SF1">
    <property type="entry name" value="FLUORIDE EXPORT PROTEIN 1-RELATED"/>
    <property type="match status" value="1"/>
</dbReference>
<keyword evidence="6 10" id="KW-0407">Ion channel</keyword>
<protein>
    <recommendedName>
        <fullName evidence="10">Fluoride-specific ion channel FluC</fullName>
    </recommendedName>
</protein>
<dbReference type="GO" id="GO:0140114">
    <property type="term" value="P:cellular detoxification of fluoride"/>
    <property type="evidence" value="ECO:0007669"/>
    <property type="project" value="UniProtKB-UniRule"/>
</dbReference>
<evidence type="ECO:0000256" key="6">
    <source>
        <dbReference type="ARBA" id="ARBA00023303"/>
    </source>
</evidence>
<dbReference type="InterPro" id="IPR003691">
    <property type="entry name" value="FluC"/>
</dbReference>
<comment type="similarity">
    <text evidence="7 10">Belongs to the fluoride channel Fluc/FEX (TC 1.A.43) family.</text>
</comment>
<evidence type="ECO:0000256" key="3">
    <source>
        <dbReference type="ARBA" id="ARBA00022692"/>
    </source>
</evidence>
<keyword evidence="12" id="KW-1185">Reference proteome</keyword>
<comment type="subcellular location">
    <subcellularLocation>
        <location evidence="1 10">Cell membrane</location>
        <topology evidence="1 10">Multi-pass membrane protein</topology>
    </subcellularLocation>
</comment>
<accession>A0A838CUY2</accession>
<dbReference type="PANTHER" id="PTHR28259">
    <property type="entry name" value="FLUORIDE EXPORT PROTEIN 1-RELATED"/>
    <property type="match status" value="1"/>
</dbReference>
<organism evidence="11 12">
    <name type="scientific">Halobacillus locisalis</name>
    <dbReference type="NCBI Taxonomy" id="220753"/>
    <lineage>
        <taxon>Bacteria</taxon>
        <taxon>Bacillati</taxon>
        <taxon>Bacillota</taxon>
        <taxon>Bacilli</taxon>
        <taxon>Bacillales</taxon>
        <taxon>Bacillaceae</taxon>
        <taxon>Halobacillus</taxon>
    </lineage>
</organism>